<dbReference type="Proteomes" id="UP000435649">
    <property type="component" value="Unassembled WGS sequence"/>
</dbReference>
<dbReference type="AlphaFoldDB" id="A0A844G9G3"/>
<evidence type="ECO:0000313" key="4">
    <source>
        <dbReference type="Proteomes" id="UP000435649"/>
    </source>
</evidence>
<feature type="repeat" description="ANK" evidence="2">
    <location>
        <begin position="268"/>
        <end position="301"/>
    </location>
</feature>
<comment type="caution">
    <text evidence="3">The sequence shown here is derived from an EMBL/GenBank/DDBJ whole genome shotgun (WGS) entry which is preliminary data.</text>
</comment>
<evidence type="ECO:0000313" key="3">
    <source>
        <dbReference type="EMBL" id="MST99584.1"/>
    </source>
</evidence>
<name>A0A844G9G3_9BACT</name>
<organism evidence="3 4">
    <name type="scientific">Victivallis lenta</name>
    <dbReference type="NCBI Taxonomy" id="2606640"/>
    <lineage>
        <taxon>Bacteria</taxon>
        <taxon>Pseudomonadati</taxon>
        <taxon>Lentisphaerota</taxon>
        <taxon>Lentisphaeria</taxon>
        <taxon>Victivallales</taxon>
        <taxon>Victivallaceae</taxon>
        <taxon>Victivallis</taxon>
    </lineage>
</organism>
<feature type="repeat" description="ANK" evidence="2">
    <location>
        <begin position="139"/>
        <end position="171"/>
    </location>
</feature>
<gene>
    <name evidence="3" type="ORF">FYJ85_21380</name>
</gene>
<evidence type="ECO:0008006" key="5">
    <source>
        <dbReference type="Google" id="ProtNLM"/>
    </source>
</evidence>
<dbReference type="SUPFAM" id="SSF48403">
    <property type="entry name" value="Ankyrin repeat"/>
    <property type="match status" value="2"/>
</dbReference>
<dbReference type="PROSITE" id="PS50088">
    <property type="entry name" value="ANK_REPEAT"/>
    <property type="match status" value="3"/>
</dbReference>
<dbReference type="PANTHER" id="PTHR24161:SF121">
    <property type="entry name" value="M-PHASE PHOSPHOPROTEIN 8"/>
    <property type="match status" value="1"/>
</dbReference>
<dbReference type="Pfam" id="PF12796">
    <property type="entry name" value="Ank_2"/>
    <property type="match status" value="1"/>
</dbReference>
<keyword evidence="2" id="KW-0040">ANK repeat</keyword>
<dbReference type="InterPro" id="IPR011990">
    <property type="entry name" value="TPR-like_helical_dom_sf"/>
</dbReference>
<dbReference type="PANTHER" id="PTHR24161">
    <property type="entry name" value="ANK_REP_REGION DOMAIN-CONTAINING PROTEIN-RELATED"/>
    <property type="match status" value="1"/>
</dbReference>
<dbReference type="SMART" id="SM00248">
    <property type="entry name" value="ANK"/>
    <property type="match status" value="6"/>
</dbReference>
<dbReference type="InterPro" id="IPR036770">
    <property type="entry name" value="Ankyrin_rpt-contain_sf"/>
</dbReference>
<accession>A0A844G9G3</accession>
<dbReference type="RefSeq" id="WP_154420757.1">
    <property type="nucleotide sequence ID" value="NZ_VUNS01000042.1"/>
</dbReference>
<evidence type="ECO:0000256" key="2">
    <source>
        <dbReference type="PROSITE-ProRule" id="PRU00023"/>
    </source>
</evidence>
<reference evidence="3 4" key="1">
    <citation type="submission" date="2019-08" db="EMBL/GenBank/DDBJ databases">
        <title>In-depth cultivation of the pig gut microbiome towards novel bacterial diversity and tailored functional studies.</title>
        <authorList>
            <person name="Wylensek D."/>
            <person name="Hitch T.C.A."/>
            <person name="Clavel T."/>
        </authorList>
    </citation>
    <scope>NUCLEOTIDE SEQUENCE [LARGE SCALE GENOMIC DNA]</scope>
    <source>
        <strain evidence="3 4">BBE-744-WT-12</strain>
    </source>
</reference>
<dbReference type="InterPro" id="IPR002110">
    <property type="entry name" value="Ankyrin_rpt"/>
</dbReference>
<keyword evidence="4" id="KW-1185">Reference proteome</keyword>
<keyword evidence="1" id="KW-0677">Repeat</keyword>
<dbReference type="PROSITE" id="PS50297">
    <property type="entry name" value="ANK_REP_REGION"/>
    <property type="match status" value="2"/>
</dbReference>
<proteinExistence type="predicted"/>
<feature type="repeat" description="ANK" evidence="2">
    <location>
        <begin position="37"/>
        <end position="70"/>
    </location>
</feature>
<dbReference type="Gene3D" id="1.25.40.20">
    <property type="entry name" value="Ankyrin repeat-containing domain"/>
    <property type="match status" value="3"/>
</dbReference>
<sequence>MENEQYHSSLALRERKAVKKVAFILDHGADINQKDQDGNVILHDVLKHRYSIKTIQRLLNAGADVNARNHDGSTPLLVLLQQLNSVLHPGSDDPDYIPFPDSSEEKSIQHTECDAESFFTEAIPLLLNAGADVNISNNHGDTPLIIACRYGGSTIQKMLIAAGADVNYRDGNGVTPLMGILRNFPDGLGLFKDFEHKGFVSVLPKEQLLQYLKVRLDTAEEITANFLDYANTSERSLRLLEAFYDLQSVTGVKVLLAAGADVNARDIYGRTPLMYAVRHNIYTYNITQLLEAGAYPDAKDVYGRTVLHFLAERQPQFRLKFLEALREAPVTTDQFGYAPWAYWCLQGTHLLFGYRTCNDILAADLQKFQPEHSPADPTFQMMLDRAEILLEQGGDLQLMRSEFVKAENEVPPQEDEHFRYFNFPSVFALILYKNFNPHAKELRLADRDYGRFYFLYSKLQGNDETLLTKAIAWNPYCAAYWFEYAELLKQQDNLQRLREVLGQMFEFLNDRQDIGTAYQYLGYYYEQQKMYELTACLYRFSMVYDGNDFAARDKLAELSCASGINFKYRHWDMAKVKQQLLKHHIPIGVDKAIWDFACRLHEQAEAKGAEELIWYFKSICMEGEK</sequence>
<protein>
    <recommendedName>
        <fullName evidence="5">Ankyrin repeat protein</fullName>
    </recommendedName>
</protein>
<dbReference type="EMBL" id="VUNS01000042">
    <property type="protein sequence ID" value="MST99584.1"/>
    <property type="molecule type" value="Genomic_DNA"/>
</dbReference>
<evidence type="ECO:0000256" key="1">
    <source>
        <dbReference type="ARBA" id="ARBA00022737"/>
    </source>
</evidence>
<dbReference type="Pfam" id="PF13857">
    <property type="entry name" value="Ank_5"/>
    <property type="match status" value="1"/>
</dbReference>
<dbReference type="SUPFAM" id="SSF48452">
    <property type="entry name" value="TPR-like"/>
    <property type="match status" value="1"/>
</dbReference>